<keyword evidence="2" id="KW-1185">Reference proteome</keyword>
<accession>A0A4C1X9B1</accession>
<protein>
    <submittedName>
        <fullName evidence="1">Uncharacterized protein</fullName>
    </submittedName>
</protein>
<dbReference type="Proteomes" id="UP000299102">
    <property type="component" value="Unassembled WGS sequence"/>
</dbReference>
<evidence type="ECO:0000313" key="2">
    <source>
        <dbReference type="Proteomes" id="UP000299102"/>
    </source>
</evidence>
<dbReference type="AlphaFoldDB" id="A0A4C1X9B1"/>
<evidence type="ECO:0000313" key="1">
    <source>
        <dbReference type="EMBL" id="GBP58934.1"/>
    </source>
</evidence>
<comment type="caution">
    <text evidence="1">The sequence shown here is derived from an EMBL/GenBank/DDBJ whole genome shotgun (WGS) entry which is preliminary data.</text>
</comment>
<gene>
    <name evidence="1" type="ORF">EVAR_46997_1</name>
</gene>
<proteinExistence type="predicted"/>
<name>A0A4C1X9B1_EUMVA</name>
<sequence length="113" mass="13651">MDTDPEPTPSPPRSRADRRLLTIVGRALRAICHEDVRNERELNRARERLRRRRARDAESNSYGDDAHFFEYAVNFKTTQKNSELKPRNLCHRHWFEVHIQEDRDFVLFVMNFR</sequence>
<reference evidence="1 2" key="1">
    <citation type="journal article" date="2019" name="Commun. Biol.">
        <title>The bagworm genome reveals a unique fibroin gene that provides high tensile strength.</title>
        <authorList>
            <person name="Kono N."/>
            <person name="Nakamura H."/>
            <person name="Ohtoshi R."/>
            <person name="Tomita M."/>
            <person name="Numata K."/>
            <person name="Arakawa K."/>
        </authorList>
    </citation>
    <scope>NUCLEOTIDE SEQUENCE [LARGE SCALE GENOMIC DNA]</scope>
</reference>
<dbReference type="EMBL" id="BGZK01000748">
    <property type="protein sequence ID" value="GBP58934.1"/>
    <property type="molecule type" value="Genomic_DNA"/>
</dbReference>
<organism evidence="1 2">
    <name type="scientific">Eumeta variegata</name>
    <name type="common">Bagworm moth</name>
    <name type="synonym">Eumeta japonica</name>
    <dbReference type="NCBI Taxonomy" id="151549"/>
    <lineage>
        <taxon>Eukaryota</taxon>
        <taxon>Metazoa</taxon>
        <taxon>Ecdysozoa</taxon>
        <taxon>Arthropoda</taxon>
        <taxon>Hexapoda</taxon>
        <taxon>Insecta</taxon>
        <taxon>Pterygota</taxon>
        <taxon>Neoptera</taxon>
        <taxon>Endopterygota</taxon>
        <taxon>Lepidoptera</taxon>
        <taxon>Glossata</taxon>
        <taxon>Ditrysia</taxon>
        <taxon>Tineoidea</taxon>
        <taxon>Psychidae</taxon>
        <taxon>Oiketicinae</taxon>
        <taxon>Eumeta</taxon>
    </lineage>
</organism>